<name>A0A8S2SGQ4_9BILA</name>
<protein>
    <submittedName>
        <fullName evidence="1">Uncharacterized protein</fullName>
    </submittedName>
</protein>
<dbReference type="AlphaFoldDB" id="A0A8S2SGQ4"/>
<comment type="caution">
    <text evidence="1">The sequence shown here is derived from an EMBL/GenBank/DDBJ whole genome shotgun (WGS) entry which is preliminary data.</text>
</comment>
<dbReference type="Proteomes" id="UP000681720">
    <property type="component" value="Unassembled WGS sequence"/>
</dbReference>
<evidence type="ECO:0000313" key="2">
    <source>
        <dbReference type="Proteomes" id="UP000681720"/>
    </source>
</evidence>
<gene>
    <name evidence="1" type="ORF">GIL414_LOCUS22385</name>
</gene>
<sequence>MINKAFYDLVRTAPKGRWSGIQRNYGPEEVQRLRSGLQIEYTLA</sequence>
<dbReference type="EMBL" id="CAJOBJ010021946">
    <property type="protein sequence ID" value="CAF4220538.1"/>
    <property type="molecule type" value="Genomic_DNA"/>
</dbReference>
<accession>A0A8S2SGQ4</accession>
<evidence type="ECO:0000313" key="1">
    <source>
        <dbReference type="EMBL" id="CAF4220538.1"/>
    </source>
</evidence>
<organism evidence="1 2">
    <name type="scientific">Rotaria magnacalcarata</name>
    <dbReference type="NCBI Taxonomy" id="392030"/>
    <lineage>
        <taxon>Eukaryota</taxon>
        <taxon>Metazoa</taxon>
        <taxon>Spiralia</taxon>
        <taxon>Gnathifera</taxon>
        <taxon>Rotifera</taxon>
        <taxon>Eurotatoria</taxon>
        <taxon>Bdelloidea</taxon>
        <taxon>Philodinida</taxon>
        <taxon>Philodinidae</taxon>
        <taxon>Rotaria</taxon>
    </lineage>
</organism>
<feature type="non-terminal residue" evidence="1">
    <location>
        <position position="44"/>
    </location>
</feature>
<proteinExistence type="predicted"/>
<reference evidence="1" key="1">
    <citation type="submission" date="2021-02" db="EMBL/GenBank/DDBJ databases">
        <authorList>
            <person name="Nowell W R."/>
        </authorList>
    </citation>
    <scope>NUCLEOTIDE SEQUENCE</scope>
</reference>